<dbReference type="Proteomes" id="UP000886595">
    <property type="component" value="Unassembled WGS sequence"/>
</dbReference>
<organism evidence="2 3">
    <name type="scientific">Brassica carinata</name>
    <name type="common">Ethiopian mustard</name>
    <name type="synonym">Abyssinian cabbage</name>
    <dbReference type="NCBI Taxonomy" id="52824"/>
    <lineage>
        <taxon>Eukaryota</taxon>
        <taxon>Viridiplantae</taxon>
        <taxon>Streptophyta</taxon>
        <taxon>Embryophyta</taxon>
        <taxon>Tracheophyta</taxon>
        <taxon>Spermatophyta</taxon>
        <taxon>Magnoliopsida</taxon>
        <taxon>eudicotyledons</taxon>
        <taxon>Gunneridae</taxon>
        <taxon>Pentapetalae</taxon>
        <taxon>rosids</taxon>
        <taxon>malvids</taxon>
        <taxon>Brassicales</taxon>
        <taxon>Brassicaceae</taxon>
        <taxon>Brassiceae</taxon>
        <taxon>Brassica</taxon>
    </lineage>
</organism>
<feature type="compositionally biased region" description="Polar residues" evidence="1">
    <location>
        <begin position="102"/>
        <end position="124"/>
    </location>
</feature>
<sequence>MSMRPNEVLLSINYFQKDFGDTNPLHLQLWVNMCEGSSGLCPEMCCKCYNGSDFSSDGDERTIYNDANDLADPLIQISEIDVLADKEEIRAKRALDLCLDEQPSTSNQTSSVLDKNHSSVSSPPASHEAKLTIQCEEDHVKDSRMENGEDKFLSIL</sequence>
<dbReference type="EMBL" id="JAAMPC010000002">
    <property type="protein sequence ID" value="KAG2324958.1"/>
    <property type="molecule type" value="Genomic_DNA"/>
</dbReference>
<gene>
    <name evidence="2" type="ORF">Bca52824_007686</name>
</gene>
<evidence type="ECO:0000313" key="3">
    <source>
        <dbReference type="Proteomes" id="UP000886595"/>
    </source>
</evidence>
<name>A0A8X7WAH0_BRACI</name>
<protein>
    <submittedName>
        <fullName evidence="2">Uncharacterized protein</fullName>
    </submittedName>
</protein>
<evidence type="ECO:0000256" key="1">
    <source>
        <dbReference type="SAM" id="MobiDB-lite"/>
    </source>
</evidence>
<comment type="caution">
    <text evidence="2">The sequence shown here is derived from an EMBL/GenBank/DDBJ whole genome shotgun (WGS) entry which is preliminary data.</text>
</comment>
<proteinExistence type="predicted"/>
<feature type="region of interest" description="Disordered" evidence="1">
    <location>
        <begin position="102"/>
        <end position="130"/>
    </location>
</feature>
<keyword evidence="3" id="KW-1185">Reference proteome</keyword>
<dbReference type="AlphaFoldDB" id="A0A8X7WAH0"/>
<evidence type="ECO:0000313" key="2">
    <source>
        <dbReference type="EMBL" id="KAG2324958.1"/>
    </source>
</evidence>
<accession>A0A8X7WAH0</accession>
<reference evidence="2 3" key="1">
    <citation type="submission" date="2020-02" db="EMBL/GenBank/DDBJ databases">
        <authorList>
            <person name="Ma Q."/>
            <person name="Huang Y."/>
            <person name="Song X."/>
            <person name="Pei D."/>
        </authorList>
    </citation>
    <scope>NUCLEOTIDE SEQUENCE [LARGE SCALE GENOMIC DNA]</scope>
    <source>
        <strain evidence="2">Sxm20200214</strain>
        <tissue evidence="2">Leaf</tissue>
    </source>
</reference>